<dbReference type="AlphaFoldDB" id="U6M6T6"/>
<dbReference type="RefSeq" id="XP_013334807.1">
    <property type="nucleotide sequence ID" value="XM_013479353.1"/>
</dbReference>
<feature type="region of interest" description="Disordered" evidence="2">
    <location>
        <begin position="1"/>
        <end position="21"/>
    </location>
</feature>
<gene>
    <name evidence="3" type="ORF">EMWEY_00014240</name>
</gene>
<feature type="region of interest" description="Disordered" evidence="2">
    <location>
        <begin position="477"/>
        <end position="525"/>
    </location>
</feature>
<dbReference type="VEuPathDB" id="ToxoDB:EMWEY_00014240"/>
<feature type="region of interest" description="Disordered" evidence="2">
    <location>
        <begin position="1063"/>
        <end position="1085"/>
    </location>
</feature>
<dbReference type="Proteomes" id="UP000030763">
    <property type="component" value="Unassembled WGS sequence"/>
</dbReference>
<evidence type="ECO:0000313" key="3">
    <source>
        <dbReference type="EMBL" id="CDJ58159.1"/>
    </source>
</evidence>
<feature type="compositionally biased region" description="Basic and acidic residues" evidence="2">
    <location>
        <begin position="425"/>
        <end position="439"/>
    </location>
</feature>
<feature type="compositionally biased region" description="Basic and acidic residues" evidence="2">
    <location>
        <begin position="1063"/>
        <end position="1077"/>
    </location>
</feature>
<feature type="region of interest" description="Disordered" evidence="2">
    <location>
        <begin position="702"/>
        <end position="721"/>
    </location>
</feature>
<reference evidence="3" key="1">
    <citation type="submission" date="2013-10" db="EMBL/GenBank/DDBJ databases">
        <title>Genomic analysis of the causative agents of coccidiosis in chickens.</title>
        <authorList>
            <person name="Reid A.J."/>
            <person name="Blake D."/>
            <person name="Billington K."/>
            <person name="Browne H."/>
            <person name="Dunn M."/>
            <person name="Hung S."/>
            <person name="Kawahara F."/>
            <person name="Miranda-Saavedra D."/>
            <person name="Mourier T."/>
            <person name="Nagra H."/>
            <person name="Otto T.D."/>
            <person name="Rawlings N."/>
            <person name="Sanchez A."/>
            <person name="Sanders M."/>
            <person name="Subramaniam C."/>
            <person name="Tay Y."/>
            <person name="Dear P."/>
            <person name="Doerig C."/>
            <person name="Gruber A."/>
            <person name="Parkinson J."/>
            <person name="Shirley M."/>
            <person name="Wan K.L."/>
            <person name="Berriman M."/>
            <person name="Tomley F."/>
            <person name="Pain A."/>
        </authorList>
    </citation>
    <scope>NUCLEOTIDE SEQUENCE [LARGE SCALE GENOMIC DNA]</scope>
    <source>
        <strain evidence="3">Weybridge</strain>
    </source>
</reference>
<protein>
    <submittedName>
        <fullName evidence="3">Uncharacterized protein</fullName>
    </submittedName>
</protein>
<keyword evidence="4" id="KW-1185">Reference proteome</keyword>
<organism evidence="3 4">
    <name type="scientific">Eimeria maxima</name>
    <name type="common">Coccidian parasite</name>
    <dbReference type="NCBI Taxonomy" id="5804"/>
    <lineage>
        <taxon>Eukaryota</taxon>
        <taxon>Sar</taxon>
        <taxon>Alveolata</taxon>
        <taxon>Apicomplexa</taxon>
        <taxon>Conoidasida</taxon>
        <taxon>Coccidia</taxon>
        <taxon>Eucoccidiorida</taxon>
        <taxon>Eimeriorina</taxon>
        <taxon>Eimeriidae</taxon>
        <taxon>Eimeria</taxon>
    </lineage>
</organism>
<name>U6M6T6_EIMMA</name>
<feature type="region of interest" description="Disordered" evidence="2">
    <location>
        <begin position="425"/>
        <end position="463"/>
    </location>
</feature>
<reference evidence="3" key="2">
    <citation type="submission" date="2013-10" db="EMBL/GenBank/DDBJ databases">
        <authorList>
            <person name="Aslett M."/>
        </authorList>
    </citation>
    <scope>NUCLEOTIDE SEQUENCE [LARGE SCALE GENOMIC DNA]</scope>
    <source>
        <strain evidence="3">Weybridge</strain>
    </source>
</reference>
<evidence type="ECO:0000256" key="1">
    <source>
        <dbReference type="SAM" id="Coils"/>
    </source>
</evidence>
<sequence>MRALKAFCDPTSSRTKEASVHGHSREARELVLLDALTGEAFRFPFPVSPLARPSCRGPDRGHVHPTEEPEACFWWNLENYVQQLIASLPSLAPVEESTGRKVDKAELQRKDSSRIKEPHRYLCFVEATGRTLSAEAAAAAAWQAGSISSKRRNIRVQSNGPLSLILLRPEVLSCLEHSSRSPTVAATVLSTSFAGDNDGANTAATATVVSTQLSCPSSLIAPKAFTTIVVDEERKEPVRKHHITCSVLPTAGGGDFTTCRGASIGEFSTIPGAVEDDSSSGLACACNTAGYFSFPSASMQQRLVSGELKALRAAALLDGDASFKVFGSNVAAAAPLLSASRDAAAVAADLHMRLRRQRAAAEVIARALLRHAELALKWSEALQLRVQQQGKAQEGVIAGFEELVLKLQQTPLDPALLLLQQLKHDDSSHRPQEQTEHASKPAACDSTGRQNHRGSHRREESGAVAVAAVAAGVDSGRPQKVVASGRGTPRAQPDAEAASTKSTAEAPLAETGSLAGGRCSPTDMDSGRDLFTDAFQSPDIVSDGSDTVQQPCMGTSAVSEVSSGSLASAPAAAACARSTPAVAAVGAVASSLGEQGPPNTEGLIEQQKLAAGSTANVKEISYPATAVIASADSPLGKGAAQHCWIEGSHGGAADVVDVLAAGACTRRYHRNPVGTALRNADEVVKQKRRYTEGEPLKGLGTWVTSPSFRAAQPGPPTETTEFDTNRTARVTVAAATTTAAAGDNRTVVWPSAASLLDVPAIRAFAESVFADRAAVLQQVELLQEEIRTAAATFRAEAYGLLAAADETGTALSTLLGEQQELTAVHTRAFAAVVAATPAPPIAYSRFAPEQLRALAADQGAAMEELQQLEQKQKALTKEQKQAWIQHCSQQLELLCFCLRARILLRQYHKQGLAYSSKAQRVNAALLQLRRLYACPAVFAAAARETIRRLIFAASIRKAAETARAVLQRMQQQEQQQRLAFLESAAPSLPVAVFWPLLRVAPHEAHVTVPEIDESLISIVDPSALTSVLEEAQQQKYGKEREQQTRQQQDDRVLLRALLRSELARSHQRSGNDTDKRQQQQQRQQQ</sequence>
<evidence type="ECO:0000256" key="2">
    <source>
        <dbReference type="SAM" id="MobiDB-lite"/>
    </source>
</evidence>
<dbReference type="GeneID" id="25335410"/>
<dbReference type="EMBL" id="HG719506">
    <property type="protein sequence ID" value="CDJ58159.1"/>
    <property type="molecule type" value="Genomic_DNA"/>
</dbReference>
<keyword evidence="1" id="KW-0175">Coiled coil</keyword>
<feature type="coiled-coil region" evidence="1">
    <location>
        <begin position="851"/>
        <end position="881"/>
    </location>
</feature>
<evidence type="ECO:0000313" key="4">
    <source>
        <dbReference type="Proteomes" id="UP000030763"/>
    </source>
</evidence>
<proteinExistence type="predicted"/>
<dbReference type="OrthoDB" id="348829at2759"/>
<feature type="compositionally biased region" description="Low complexity" evidence="2">
    <location>
        <begin position="495"/>
        <end position="506"/>
    </location>
</feature>
<accession>U6M6T6</accession>